<dbReference type="InterPro" id="IPR013087">
    <property type="entry name" value="Znf_C2H2_type"/>
</dbReference>
<proteinExistence type="predicted"/>
<gene>
    <name evidence="3" type="ORF">BOKJ2_LOCUS11358</name>
</gene>
<dbReference type="AlphaFoldDB" id="A0A811LBT9"/>
<sequence length="587" mass="67775">MMRKRKHVKEEAPEDEFEAPPVLEPEATNEEPSRSNTFNQVEFQTFEEGQYQTVPEGQFAAPNEIEFNFVDNENVQCGICGEIVAFKTLFNDHITNRHPEYSGYTLEDDGYIPYQAYQKPFIEPGRYDPRVSNKMSLPPHFNNDPTRPIRSTRALRKVSQIRVNINEMDLDKLEDCLNKKMVEKMGRKVPVTLVDKQHARCGLCNAVVSLNKKFEIVHLVRHFNAWHPSAHKCSGHWMQRIQETDPYELQMKPLGLEDFAVIDLNAGAADNLQCIWCGMFMDVDSLAMHFHEIHPEEVEVPKCRLCLQELVTNARFKEKFGELMDIRLPDEHHYKCRRFEVTTSSEAGLDRALKRHMKKSNNDQGTTPARESDDETVQDEEQAAGPEPFSNSRMSFGKRNKPKRQFIMPSLRQADPVNSKFVQPISDCHWKCKLCGMDILAAVISAGAIKHYRQYHSLQLDPMQSELCKARLEKISDGCMEFVNSEEIECLICGMTYPLHRPYNMCRAIRHLKLKHPEQMPEYNASFIDETNPELQAEDSMEEEGIENGLNDGPVPLQPQTLRPNERRQLAVERSRQDDPPQILEEN</sequence>
<feature type="domain" description="C2H2-type" evidence="2">
    <location>
        <begin position="75"/>
        <end position="98"/>
    </location>
</feature>
<dbReference type="EMBL" id="CAJFDH010000005">
    <property type="protein sequence ID" value="CAD5224997.1"/>
    <property type="molecule type" value="Genomic_DNA"/>
</dbReference>
<protein>
    <recommendedName>
        <fullName evidence="2">C2H2-type domain-containing protein</fullName>
    </recommendedName>
</protein>
<feature type="compositionally biased region" description="Acidic residues" evidence="1">
    <location>
        <begin position="372"/>
        <end position="382"/>
    </location>
</feature>
<dbReference type="SMART" id="SM00355">
    <property type="entry name" value="ZnF_C2H2"/>
    <property type="match status" value="3"/>
</dbReference>
<reference evidence="3" key="1">
    <citation type="submission" date="2020-09" db="EMBL/GenBank/DDBJ databases">
        <authorList>
            <person name="Kikuchi T."/>
        </authorList>
    </citation>
    <scope>NUCLEOTIDE SEQUENCE</scope>
    <source>
        <strain evidence="3">SH1</strain>
    </source>
</reference>
<feature type="compositionally biased region" description="Basic and acidic residues" evidence="1">
    <location>
        <begin position="564"/>
        <end position="579"/>
    </location>
</feature>
<comment type="caution">
    <text evidence="3">The sequence shown here is derived from an EMBL/GenBank/DDBJ whole genome shotgun (WGS) entry which is preliminary data.</text>
</comment>
<dbReference type="Proteomes" id="UP000783686">
    <property type="component" value="Unassembled WGS sequence"/>
</dbReference>
<name>A0A811LBT9_9BILA</name>
<feature type="domain" description="C2H2-type" evidence="2">
    <location>
        <begin position="272"/>
        <end position="294"/>
    </location>
</feature>
<evidence type="ECO:0000256" key="1">
    <source>
        <dbReference type="SAM" id="MobiDB-lite"/>
    </source>
</evidence>
<dbReference type="OrthoDB" id="5828306at2759"/>
<feature type="compositionally biased region" description="Acidic residues" evidence="1">
    <location>
        <begin position="536"/>
        <end position="546"/>
    </location>
</feature>
<feature type="region of interest" description="Disordered" evidence="1">
    <location>
        <begin position="534"/>
        <end position="587"/>
    </location>
</feature>
<accession>A0A811LBT9</accession>
<feature type="region of interest" description="Disordered" evidence="1">
    <location>
        <begin position="355"/>
        <end position="398"/>
    </location>
</feature>
<evidence type="ECO:0000259" key="2">
    <source>
        <dbReference type="SMART" id="SM00355"/>
    </source>
</evidence>
<feature type="domain" description="C2H2-type" evidence="2">
    <location>
        <begin position="430"/>
        <end position="456"/>
    </location>
</feature>
<dbReference type="Proteomes" id="UP000614601">
    <property type="component" value="Unassembled WGS sequence"/>
</dbReference>
<organism evidence="3 4">
    <name type="scientific">Bursaphelenchus okinawaensis</name>
    <dbReference type="NCBI Taxonomy" id="465554"/>
    <lineage>
        <taxon>Eukaryota</taxon>
        <taxon>Metazoa</taxon>
        <taxon>Ecdysozoa</taxon>
        <taxon>Nematoda</taxon>
        <taxon>Chromadorea</taxon>
        <taxon>Rhabditida</taxon>
        <taxon>Tylenchina</taxon>
        <taxon>Tylenchomorpha</taxon>
        <taxon>Aphelenchoidea</taxon>
        <taxon>Aphelenchoididae</taxon>
        <taxon>Bursaphelenchus</taxon>
    </lineage>
</organism>
<keyword evidence="4" id="KW-1185">Reference proteome</keyword>
<evidence type="ECO:0000313" key="4">
    <source>
        <dbReference type="Proteomes" id="UP000614601"/>
    </source>
</evidence>
<dbReference type="EMBL" id="CAJFCW020000005">
    <property type="protein sequence ID" value="CAG9120388.1"/>
    <property type="molecule type" value="Genomic_DNA"/>
</dbReference>
<evidence type="ECO:0000313" key="3">
    <source>
        <dbReference type="EMBL" id="CAD5224997.1"/>
    </source>
</evidence>
<feature type="region of interest" description="Disordered" evidence="1">
    <location>
        <begin position="1"/>
        <end position="35"/>
    </location>
</feature>